<dbReference type="InterPro" id="IPR026555">
    <property type="entry name" value="NSL3/Tex30"/>
</dbReference>
<dbReference type="InterPro" id="IPR029058">
    <property type="entry name" value="AB_hydrolase_fold"/>
</dbReference>
<dbReference type="Gene3D" id="3.40.50.1820">
    <property type="entry name" value="alpha/beta hydrolase"/>
    <property type="match status" value="1"/>
</dbReference>
<gene>
    <name evidence="2" type="ORF">RI845_11850</name>
</gene>
<reference evidence="3" key="1">
    <citation type="submission" date="2023-09" db="EMBL/GenBank/DDBJ databases">
        <authorList>
            <person name="Li S."/>
            <person name="Li X."/>
            <person name="Zhang C."/>
            <person name="Zhao Z."/>
        </authorList>
    </citation>
    <scope>NUCLEOTIDE SEQUENCE [LARGE SCALE GENOMIC DNA]</scope>
    <source>
        <strain evidence="3">SQ345</strain>
    </source>
</reference>
<name>A0ABY9TEQ6_9GAMM</name>
<dbReference type="InterPro" id="IPR046879">
    <property type="entry name" value="KANL3/Tex30_Abhydrolase"/>
</dbReference>
<proteinExistence type="predicted"/>
<keyword evidence="3" id="KW-1185">Reference proteome</keyword>
<organism evidence="2 3">
    <name type="scientific">Thalassotalea nanhaiensis</name>
    <dbReference type="NCBI Taxonomy" id="3065648"/>
    <lineage>
        <taxon>Bacteria</taxon>
        <taxon>Pseudomonadati</taxon>
        <taxon>Pseudomonadota</taxon>
        <taxon>Gammaproteobacteria</taxon>
        <taxon>Alteromonadales</taxon>
        <taxon>Colwelliaceae</taxon>
        <taxon>Thalassotalea</taxon>
    </lineage>
</organism>
<dbReference type="RefSeq" id="WP_348386374.1">
    <property type="nucleotide sequence ID" value="NZ_CP134146.1"/>
</dbReference>
<feature type="domain" description="KANL3/Tex30 alpha/beta hydrolase-like" evidence="1">
    <location>
        <begin position="19"/>
        <end position="208"/>
    </location>
</feature>
<dbReference type="Proteomes" id="UP001248581">
    <property type="component" value="Chromosome"/>
</dbReference>
<dbReference type="PANTHER" id="PTHR13136">
    <property type="entry name" value="TESTIS DEVELOPMENT PROTEIN PRTD"/>
    <property type="match status" value="1"/>
</dbReference>
<dbReference type="PANTHER" id="PTHR13136:SF11">
    <property type="entry name" value="TESTIS-EXPRESSED PROTEIN 30"/>
    <property type="match status" value="1"/>
</dbReference>
<dbReference type="Pfam" id="PF20408">
    <property type="entry name" value="Abhydrolase_11"/>
    <property type="match status" value="1"/>
</dbReference>
<dbReference type="EMBL" id="CP134146">
    <property type="protein sequence ID" value="WNC67210.1"/>
    <property type="molecule type" value="Genomic_DNA"/>
</dbReference>
<evidence type="ECO:0000313" key="2">
    <source>
        <dbReference type="EMBL" id="WNC67210.1"/>
    </source>
</evidence>
<protein>
    <recommendedName>
        <fullName evidence="1">KANL3/Tex30 alpha/beta hydrolase-like domain-containing protein</fullName>
    </recommendedName>
</protein>
<dbReference type="SUPFAM" id="SSF53474">
    <property type="entry name" value="alpha/beta-Hydrolases"/>
    <property type="match status" value="1"/>
</dbReference>
<accession>A0ABY9TEQ6</accession>
<sequence>MPITDDLSIQQNLVDGAVATLIFAHGAGANMDSAFMTEFTQLLNEREINVIRFNFPYMQQRLIDGKRRPPGKMDVLKESYIERIKQYSAELPLFIGGKSMGSRVAAMVAGEEKVNGVVCIGYPFHPQKKPEKLRLEPLQEADKPVVIVQGDRDPLGNKADILDYDLANNITVHFVEDGDHDLKPRVKSGFTHFQHKITAANVIKAFIKEQS</sequence>
<evidence type="ECO:0000313" key="3">
    <source>
        <dbReference type="Proteomes" id="UP001248581"/>
    </source>
</evidence>
<evidence type="ECO:0000259" key="1">
    <source>
        <dbReference type="Pfam" id="PF20408"/>
    </source>
</evidence>